<protein>
    <submittedName>
        <fullName evidence="1">Uncharacterized protein</fullName>
    </submittedName>
</protein>
<keyword evidence="2" id="KW-1185">Reference proteome</keyword>
<sequence length="93" mass="10150">MATKKRIFFTIRITILHKLLPPEAEDPPPGARTRVSIGSRCARTNSQRTVAAVRVPALSTKRAQLTSDLTCELQMEVPPQAGAWIRAGLGGDR</sequence>
<evidence type="ECO:0000313" key="1">
    <source>
        <dbReference type="EMBL" id="KAL0945194.1"/>
    </source>
</evidence>
<gene>
    <name evidence="1" type="ORF">HGRIS_004342</name>
</gene>
<name>A0ABR3IPN0_9AGAR</name>
<organism evidence="1 2">
    <name type="scientific">Hohenbuehelia grisea</name>
    <dbReference type="NCBI Taxonomy" id="104357"/>
    <lineage>
        <taxon>Eukaryota</taxon>
        <taxon>Fungi</taxon>
        <taxon>Dikarya</taxon>
        <taxon>Basidiomycota</taxon>
        <taxon>Agaricomycotina</taxon>
        <taxon>Agaricomycetes</taxon>
        <taxon>Agaricomycetidae</taxon>
        <taxon>Agaricales</taxon>
        <taxon>Pleurotineae</taxon>
        <taxon>Pleurotaceae</taxon>
        <taxon>Hohenbuehelia</taxon>
    </lineage>
</organism>
<evidence type="ECO:0000313" key="2">
    <source>
        <dbReference type="Proteomes" id="UP001556367"/>
    </source>
</evidence>
<reference evidence="2" key="1">
    <citation type="submission" date="2024-06" db="EMBL/GenBank/DDBJ databases">
        <title>Multi-omics analyses provide insights into the biosynthesis of the anticancer antibiotic pleurotin in Hohenbuehelia grisea.</title>
        <authorList>
            <person name="Weaver J.A."/>
            <person name="Alberti F."/>
        </authorList>
    </citation>
    <scope>NUCLEOTIDE SEQUENCE [LARGE SCALE GENOMIC DNA]</scope>
    <source>
        <strain evidence="2">T-177</strain>
    </source>
</reference>
<dbReference type="EMBL" id="JASNQZ010000019">
    <property type="protein sequence ID" value="KAL0945194.1"/>
    <property type="molecule type" value="Genomic_DNA"/>
</dbReference>
<comment type="caution">
    <text evidence="1">The sequence shown here is derived from an EMBL/GenBank/DDBJ whole genome shotgun (WGS) entry which is preliminary data.</text>
</comment>
<dbReference type="Proteomes" id="UP001556367">
    <property type="component" value="Unassembled WGS sequence"/>
</dbReference>
<proteinExistence type="predicted"/>
<accession>A0ABR3IPN0</accession>